<feature type="domain" description="EamA" evidence="3">
    <location>
        <begin position="192"/>
        <end position="322"/>
    </location>
</feature>
<accession>A0ABY1NB97</accession>
<keyword evidence="1" id="KW-1133">Transmembrane helix</keyword>
<keyword evidence="5" id="KW-1185">Reference proteome</keyword>
<feature type="chain" id="PRO_5045070155" evidence="2">
    <location>
        <begin position="31"/>
        <end position="336"/>
    </location>
</feature>
<feature type="domain" description="EamA" evidence="3">
    <location>
        <begin position="49"/>
        <end position="180"/>
    </location>
</feature>
<dbReference type="PANTHER" id="PTHR22911:SF135">
    <property type="entry name" value="BLR4310 PROTEIN"/>
    <property type="match status" value="1"/>
</dbReference>
<gene>
    <name evidence="4" type="ORF">SAMN06265374_0646</name>
</gene>
<feature type="transmembrane region" description="Helical" evidence="1">
    <location>
        <begin position="250"/>
        <end position="268"/>
    </location>
</feature>
<evidence type="ECO:0000313" key="5">
    <source>
        <dbReference type="Proteomes" id="UP001157914"/>
    </source>
</evidence>
<dbReference type="EMBL" id="FXTT01000001">
    <property type="protein sequence ID" value="SMP04658.1"/>
    <property type="molecule type" value="Genomic_DNA"/>
</dbReference>
<dbReference type="Proteomes" id="UP001157914">
    <property type="component" value="Unassembled WGS sequence"/>
</dbReference>
<evidence type="ECO:0000256" key="2">
    <source>
        <dbReference type="SAM" id="SignalP"/>
    </source>
</evidence>
<dbReference type="Gene3D" id="1.10.3730.20">
    <property type="match status" value="1"/>
</dbReference>
<feature type="transmembrane region" description="Helical" evidence="1">
    <location>
        <begin position="163"/>
        <end position="180"/>
    </location>
</feature>
<feature type="transmembrane region" description="Helical" evidence="1">
    <location>
        <begin position="219"/>
        <end position="238"/>
    </location>
</feature>
<feature type="transmembrane region" description="Helical" evidence="1">
    <location>
        <begin position="186"/>
        <end position="207"/>
    </location>
</feature>
<dbReference type="Pfam" id="PF00892">
    <property type="entry name" value="EamA"/>
    <property type="match status" value="2"/>
</dbReference>
<dbReference type="PANTHER" id="PTHR22911">
    <property type="entry name" value="ACYL-MALONYL CONDENSING ENZYME-RELATED"/>
    <property type="match status" value="1"/>
</dbReference>
<feature type="transmembrane region" description="Helical" evidence="1">
    <location>
        <begin position="79"/>
        <end position="97"/>
    </location>
</feature>
<feature type="transmembrane region" description="Helical" evidence="1">
    <location>
        <begin position="305"/>
        <end position="323"/>
    </location>
</feature>
<proteinExistence type="predicted"/>
<reference evidence="4 5" key="1">
    <citation type="submission" date="2017-05" db="EMBL/GenBank/DDBJ databases">
        <authorList>
            <person name="Varghese N."/>
            <person name="Submissions S."/>
        </authorList>
    </citation>
    <scope>NUCLEOTIDE SEQUENCE [LARGE SCALE GENOMIC DNA]</scope>
    <source>
        <strain evidence="4 5">DSM 15949</strain>
    </source>
</reference>
<protein>
    <submittedName>
        <fullName evidence="4">Permease of the drug/metabolite transporter (DMT) superfamily</fullName>
    </submittedName>
</protein>
<keyword evidence="2" id="KW-0732">Signal</keyword>
<evidence type="ECO:0000313" key="4">
    <source>
        <dbReference type="EMBL" id="SMP04658.1"/>
    </source>
</evidence>
<keyword evidence="1" id="KW-0812">Transmembrane</keyword>
<name>A0ABY1NB97_9HYPH</name>
<dbReference type="InterPro" id="IPR037185">
    <property type="entry name" value="EmrE-like"/>
</dbReference>
<feature type="signal peptide" evidence="2">
    <location>
        <begin position="1"/>
        <end position="30"/>
    </location>
</feature>
<feature type="transmembrane region" description="Helical" evidence="1">
    <location>
        <begin position="124"/>
        <end position="156"/>
    </location>
</feature>
<comment type="caution">
    <text evidence="4">The sequence shown here is derived from an EMBL/GenBank/DDBJ whole genome shotgun (WGS) entry which is preliminary data.</text>
</comment>
<feature type="transmembrane region" description="Helical" evidence="1">
    <location>
        <begin position="280"/>
        <end position="299"/>
    </location>
</feature>
<evidence type="ECO:0000259" key="3">
    <source>
        <dbReference type="Pfam" id="PF00892"/>
    </source>
</evidence>
<sequence>MGYRNRIRCAQCCLLSRSALCLGHPSFLTAKSLSSAASIPQGPRANLVGSLLMVLSMGLFALEDMFIKKAATGLPVGEILILFGAGGAVCFYALALVRRERIFVPDVLSKTMLVRFVFELTGRLFYTLSLALTSLSSTTAILQATPIVVVMGAALFFGETVGWRRWTAIITGLIGVMIVLQPGSDAFSALSILAVIGMIGFAGRDLASRAAPPTIGTNALGFYGFLTLIMAGIVVALWDGHSFEAPSAPAAIALTGAVLAGVGAYAALMKAMRTGDVSSVTPFRYSRLLFGVGLGVFFFDEAISQSMLLGCGLIVASGLFILVRGRKSAVRTQNLS</sequence>
<dbReference type="SUPFAM" id="SSF103481">
    <property type="entry name" value="Multidrug resistance efflux transporter EmrE"/>
    <property type="match status" value="2"/>
</dbReference>
<keyword evidence="1" id="KW-0472">Membrane</keyword>
<evidence type="ECO:0000256" key="1">
    <source>
        <dbReference type="SAM" id="Phobius"/>
    </source>
</evidence>
<dbReference type="InterPro" id="IPR000620">
    <property type="entry name" value="EamA_dom"/>
</dbReference>
<organism evidence="4 5">
    <name type="scientific">Roseibium denhamense</name>
    <dbReference type="NCBI Taxonomy" id="76305"/>
    <lineage>
        <taxon>Bacteria</taxon>
        <taxon>Pseudomonadati</taxon>
        <taxon>Pseudomonadota</taxon>
        <taxon>Alphaproteobacteria</taxon>
        <taxon>Hyphomicrobiales</taxon>
        <taxon>Stappiaceae</taxon>
        <taxon>Roseibium</taxon>
    </lineage>
</organism>